<dbReference type="InterPro" id="IPR018309">
    <property type="entry name" value="Tscrpt_reg_PadR_C"/>
</dbReference>
<proteinExistence type="predicted"/>
<organism evidence="3 4">
    <name type="scientific">Secundilactobacillus collinoides DSM 20515 = JCM 1123</name>
    <dbReference type="NCBI Taxonomy" id="1423733"/>
    <lineage>
        <taxon>Bacteria</taxon>
        <taxon>Bacillati</taxon>
        <taxon>Bacillota</taxon>
        <taxon>Bacilli</taxon>
        <taxon>Lactobacillales</taxon>
        <taxon>Lactobacillaceae</taxon>
        <taxon>Secundilactobacillus</taxon>
    </lineage>
</organism>
<dbReference type="Gene3D" id="6.10.140.190">
    <property type="match status" value="1"/>
</dbReference>
<dbReference type="PATRIC" id="fig|1423733.4.peg.1098"/>
<evidence type="ECO:0008006" key="5">
    <source>
        <dbReference type="Google" id="ProtNLM"/>
    </source>
</evidence>
<dbReference type="EMBL" id="AYYR01000117">
    <property type="protein sequence ID" value="KRM73841.1"/>
    <property type="molecule type" value="Genomic_DNA"/>
</dbReference>
<feature type="domain" description="Transcription regulator PadR N-terminal" evidence="1">
    <location>
        <begin position="11"/>
        <end position="86"/>
    </location>
</feature>
<dbReference type="InterPro" id="IPR036388">
    <property type="entry name" value="WH-like_DNA-bd_sf"/>
</dbReference>
<dbReference type="Proteomes" id="UP000051845">
    <property type="component" value="Unassembled WGS sequence"/>
</dbReference>
<accession>A0A0R2B2Y2</accession>
<comment type="caution">
    <text evidence="3">The sequence shown here is derived from an EMBL/GenBank/DDBJ whole genome shotgun (WGS) entry which is preliminary data.</text>
</comment>
<dbReference type="Pfam" id="PF10400">
    <property type="entry name" value="Vir_act_alpha_C"/>
    <property type="match status" value="1"/>
</dbReference>
<evidence type="ECO:0000313" key="4">
    <source>
        <dbReference type="Proteomes" id="UP000051845"/>
    </source>
</evidence>
<dbReference type="Pfam" id="PF03551">
    <property type="entry name" value="PadR"/>
    <property type="match status" value="1"/>
</dbReference>
<sequence length="180" mass="21057">MPKKRTLPYVLLGLINDKEQLSGYQMVQEFKHEISDFWTASHSQIYPELQRMVDDDWIQIVTPASQPEANRNQTYYALTEAGHTVLLDWLREPLTAKDSDLFPLKLFFIKTKDSELLRPLLTQQLAISQDRVVYLKGRKTTVFQTPSDIDSHYGHYLTLSRGIERETNYVLWLQKLLEAL</sequence>
<name>A0A0R2B2Y2_SECCO</name>
<dbReference type="AlphaFoldDB" id="A0A0R2B2Y2"/>
<dbReference type="RefSeq" id="WP_056997401.1">
    <property type="nucleotide sequence ID" value="NZ_AYYR01000117.1"/>
</dbReference>
<dbReference type="PANTHER" id="PTHR43252:SF6">
    <property type="entry name" value="NEGATIVE TRANSCRIPTION REGULATOR PADR"/>
    <property type="match status" value="1"/>
</dbReference>
<protein>
    <recommendedName>
        <fullName evidence="5">PadR family transcriptional regulator</fullName>
    </recommendedName>
</protein>
<evidence type="ECO:0000259" key="2">
    <source>
        <dbReference type="Pfam" id="PF10400"/>
    </source>
</evidence>
<dbReference type="Gene3D" id="1.10.10.10">
    <property type="entry name" value="Winged helix-like DNA-binding domain superfamily/Winged helix DNA-binding domain"/>
    <property type="match status" value="1"/>
</dbReference>
<dbReference type="PANTHER" id="PTHR43252">
    <property type="entry name" value="TRANSCRIPTIONAL REGULATOR YQJI"/>
    <property type="match status" value="1"/>
</dbReference>
<gene>
    <name evidence="3" type="ORF">FC82_GL001040</name>
</gene>
<dbReference type="InterPro" id="IPR036390">
    <property type="entry name" value="WH_DNA-bd_sf"/>
</dbReference>
<reference evidence="3 4" key="1">
    <citation type="journal article" date="2015" name="Genome Announc.">
        <title>Expanding the biotechnology potential of lactobacilli through comparative genomics of 213 strains and associated genera.</title>
        <authorList>
            <person name="Sun Z."/>
            <person name="Harris H.M."/>
            <person name="McCann A."/>
            <person name="Guo C."/>
            <person name="Argimon S."/>
            <person name="Zhang W."/>
            <person name="Yang X."/>
            <person name="Jeffery I.B."/>
            <person name="Cooney J.C."/>
            <person name="Kagawa T.F."/>
            <person name="Liu W."/>
            <person name="Song Y."/>
            <person name="Salvetti E."/>
            <person name="Wrobel A."/>
            <person name="Rasinkangas P."/>
            <person name="Parkhill J."/>
            <person name="Rea M.C."/>
            <person name="O'Sullivan O."/>
            <person name="Ritari J."/>
            <person name="Douillard F.P."/>
            <person name="Paul Ross R."/>
            <person name="Yang R."/>
            <person name="Briner A.E."/>
            <person name="Felis G.E."/>
            <person name="de Vos W.M."/>
            <person name="Barrangou R."/>
            <person name="Klaenhammer T.R."/>
            <person name="Caufield P.W."/>
            <person name="Cui Y."/>
            <person name="Zhang H."/>
            <person name="O'Toole P.W."/>
        </authorList>
    </citation>
    <scope>NUCLEOTIDE SEQUENCE [LARGE SCALE GENOMIC DNA]</scope>
    <source>
        <strain evidence="3 4">DSM 20515</strain>
    </source>
</reference>
<dbReference type="InterPro" id="IPR005149">
    <property type="entry name" value="Tscrpt_reg_PadR_N"/>
</dbReference>
<evidence type="ECO:0000259" key="1">
    <source>
        <dbReference type="Pfam" id="PF03551"/>
    </source>
</evidence>
<evidence type="ECO:0000313" key="3">
    <source>
        <dbReference type="EMBL" id="KRM73841.1"/>
    </source>
</evidence>
<dbReference type="SUPFAM" id="SSF46785">
    <property type="entry name" value="Winged helix' DNA-binding domain"/>
    <property type="match status" value="1"/>
</dbReference>
<dbReference type="STRING" id="33960.TY91_16685"/>
<feature type="domain" description="Transcription regulator PadR C-terminal" evidence="2">
    <location>
        <begin position="102"/>
        <end position="180"/>
    </location>
</feature>